<dbReference type="OrthoDB" id="2656750at2"/>
<dbReference type="HOGENOM" id="CLU_179928_1_0_7"/>
<proteinExistence type="predicted"/>
<evidence type="ECO:0000313" key="1">
    <source>
        <dbReference type="EMBL" id="AID57972.1"/>
    </source>
</evidence>
<dbReference type="Proteomes" id="UP000007721">
    <property type="component" value="Chromosome"/>
</dbReference>
<dbReference type="STRING" id="316067.Geob_3849"/>
<sequence length="93" mass="10713">MANNLFISYDLMNPGQNYDTVIDAIKLLGAWAKIHQSFWYVSSNFSAKDAAEQVWRTMDSNDKLLVVNSSTNDAYWYNLPGNVSEHIQQHWRG</sequence>
<evidence type="ECO:0000313" key="2">
    <source>
        <dbReference type="Proteomes" id="UP000007721"/>
    </source>
</evidence>
<gene>
    <name evidence="1" type="ordered locus">Geob_3849</name>
</gene>
<protein>
    <submittedName>
        <fullName evidence="1">Uncharacterized protein</fullName>
    </submittedName>
</protein>
<organism evidence="1 2">
    <name type="scientific">Geotalea daltonii (strain DSM 22248 / JCM 15807 / FRC-32)</name>
    <name type="common">Geobacter daltonii</name>
    <dbReference type="NCBI Taxonomy" id="316067"/>
    <lineage>
        <taxon>Bacteria</taxon>
        <taxon>Pseudomonadati</taxon>
        <taxon>Thermodesulfobacteriota</taxon>
        <taxon>Desulfuromonadia</taxon>
        <taxon>Geobacterales</taxon>
        <taxon>Geobacteraceae</taxon>
        <taxon>Geotalea</taxon>
    </lineage>
</organism>
<keyword evidence="2" id="KW-1185">Reference proteome</keyword>
<reference evidence="1 2" key="1">
    <citation type="submission" date="2009-01" db="EMBL/GenBank/DDBJ databases">
        <title>Complete sequence of Geobacter sp. FRC-32.</title>
        <authorList>
            <consortium name="US DOE Joint Genome Institute"/>
            <person name="Lucas S."/>
            <person name="Copeland A."/>
            <person name="Lapidus A."/>
            <person name="Glavina del Rio T."/>
            <person name="Dalin E."/>
            <person name="Tice H."/>
            <person name="Bruce D."/>
            <person name="Goodwin L."/>
            <person name="Pitluck S."/>
            <person name="Saunders E."/>
            <person name="Brettin T."/>
            <person name="Detter J.C."/>
            <person name="Han C."/>
            <person name="Larimer F."/>
            <person name="Land M."/>
            <person name="Hauser L."/>
            <person name="Kyrpides N."/>
            <person name="Ovchinnikova G."/>
            <person name="Kostka J."/>
            <person name="Richardson P."/>
        </authorList>
    </citation>
    <scope>NUCLEOTIDE SEQUENCE [LARGE SCALE GENOMIC DNA]</scope>
    <source>
        <strain evidence="2">DSM 22248 / JCM 15807 / FRC-32</strain>
    </source>
</reference>
<name>A0A068EZW7_GEODF</name>
<dbReference type="AlphaFoldDB" id="A0A068EZW7"/>
<accession>A0A068EZW7</accession>
<dbReference type="KEGG" id="geo:Geob_3849"/>
<dbReference type="eggNOG" id="ENOG5033BXY">
    <property type="taxonomic scope" value="Bacteria"/>
</dbReference>
<dbReference type="RefSeq" id="WP_041267045.1">
    <property type="nucleotide sequence ID" value="NC_011979.1"/>
</dbReference>
<dbReference type="EMBL" id="CP001390">
    <property type="protein sequence ID" value="AID57972.1"/>
    <property type="molecule type" value="Genomic_DNA"/>
</dbReference>